<name>A0A6B0TZS9_IXORI</name>
<evidence type="ECO:0000256" key="1">
    <source>
        <dbReference type="SAM" id="SignalP"/>
    </source>
</evidence>
<protein>
    <submittedName>
        <fullName evidence="2">Putative secreted protein</fullName>
    </submittedName>
</protein>
<sequence>MHLNAVLFLCVVVLTGDGGPAGTGSAATAHFWCCSIESLGSEAWYRKQVVEALGCVKDSVVLELTGPCGPDGEFP</sequence>
<keyword evidence="1" id="KW-0732">Signal</keyword>
<dbReference type="AlphaFoldDB" id="A0A6B0TZS9"/>
<reference evidence="2" key="1">
    <citation type="submission" date="2019-12" db="EMBL/GenBank/DDBJ databases">
        <title>An insight into the sialome of adult female Ixodes ricinus ticks feeding for 6 days.</title>
        <authorList>
            <person name="Perner J."/>
            <person name="Ribeiro J.M.C."/>
        </authorList>
    </citation>
    <scope>NUCLEOTIDE SEQUENCE</scope>
    <source>
        <strain evidence="2">Semi-engorged</strain>
        <tissue evidence="2">Salivary glands</tissue>
    </source>
</reference>
<organism evidence="2">
    <name type="scientific">Ixodes ricinus</name>
    <name type="common">Common tick</name>
    <name type="synonym">Acarus ricinus</name>
    <dbReference type="NCBI Taxonomy" id="34613"/>
    <lineage>
        <taxon>Eukaryota</taxon>
        <taxon>Metazoa</taxon>
        <taxon>Ecdysozoa</taxon>
        <taxon>Arthropoda</taxon>
        <taxon>Chelicerata</taxon>
        <taxon>Arachnida</taxon>
        <taxon>Acari</taxon>
        <taxon>Parasitiformes</taxon>
        <taxon>Ixodida</taxon>
        <taxon>Ixodoidea</taxon>
        <taxon>Ixodidae</taxon>
        <taxon>Ixodinae</taxon>
        <taxon>Ixodes</taxon>
    </lineage>
</organism>
<feature type="signal peptide" evidence="1">
    <location>
        <begin position="1"/>
        <end position="18"/>
    </location>
</feature>
<evidence type="ECO:0000313" key="2">
    <source>
        <dbReference type="EMBL" id="MXU83481.1"/>
    </source>
</evidence>
<accession>A0A6B0TZS9</accession>
<dbReference type="EMBL" id="GIFC01001398">
    <property type="protein sequence ID" value="MXU83481.1"/>
    <property type="molecule type" value="Transcribed_RNA"/>
</dbReference>
<proteinExistence type="predicted"/>
<feature type="chain" id="PRO_5025595941" evidence="1">
    <location>
        <begin position="19"/>
        <end position="75"/>
    </location>
</feature>